<dbReference type="EMBL" id="JAAMOX010000003">
    <property type="protein sequence ID" value="NIH54961.1"/>
    <property type="molecule type" value="Genomic_DNA"/>
</dbReference>
<dbReference type="GO" id="GO:0004040">
    <property type="term" value="F:amidase activity"/>
    <property type="evidence" value="ECO:0007669"/>
    <property type="project" value="UniProtKB-EC"/>
</dbReference>
<dbReference type="PANTHER" id="PTHR11895:SF7">
    <property type="entry name" value="GLUTAMYL-TRNA(GLN) AMIDOTRANSFERASE SUBUNIT A, MITOCHONDRIAL"/>
    <property type="match status" value="1"/>
</dbReference>
<dbReference type="Pfam" id="PF01425">
    <property type="entry name" value="Amidase"/>
    <property type="match status" value="1"/>
</dbReference>
<dbReference type="Gene3D" id="3.90.1300.10">
    <property type="entry name" value="Amidase signature (AS) domain"/>
    <property type="match status" value="1"/>
</dbReference>
<evidence type="ECO:0000313" key="4">
    <source>
        <dbReference type="Proteomes" id="UP000541033"/>
    </source>
</evidence>
<organism evidence="3 4">
    <name type="scientific">Lysinibacter cavernae</name>
    <dbReference type="NCBI Taxonomy" id="1640652"/>
    <lineage>
        <taxon>Bacteria</taxon>
        <taxon>Bacillati</taxon>
        <taxon>Actinomycetota</taxon>
        <taxon>Actinomycetes</taxon>
        <taxon>Micrococcales</taxon>
        <taxon>Microbacteriaceae</taxon>
        <taxon>Lysinibacter</taxon>
    </lineage>
</organism>
<comment type="caution">
    <text evidence="3">The sequence shown here is derived from an EMBL/GenBank/DDBJ whole genome shotgun (WGS) entry which is preliminary data.</text>
</comment>
<gene>
    <name evidence="3" type="ORF">FHX76_002876</name>
</gene>
<evidence type="ECO:0000256" key="1">
    <source>
        <dbReference type="ARBA" id="ARBA00009199"/>
    </source>
</evidence>
<accession>A0A7X5R3J2</accession>
<comment type="similarity">
    <text evidence="1">Belongs to the amidase family.</text>
</comment>
<dbReference type="Proteomes" id="UP000541033">
    <property type="component" value="Unassembled WGS sequence"/>
</dbReference>
<dbReference type="InterPro" id="IPR020556">
    <property type="entry name" value="Amidase_CS"/>
</dbReference>
<keyword evidence="4" id="KW-1185">Reference proteome</keyword>
<keyword evidence="3" id="KW-0378">Hydrolase</keyword>
<dbReference type="RefSeq" id="WP_167151783.1">
    <property type="nucleotide sequence ID" value="NZ_JAAMOX010000003.1"/>
</dbReference>
<dbReference type="AlphaFoldDB" id="A0A7X5R3J2"/>
<dbReference type="PROSITE" id="PS00571">
    <property type="entry name" value="AMIDASES"/>
    <property type="match status" value="1"/>
</dbReference>
<dbReference type="InterPro" id="IPR000120">
    <property type="entry name" value="Amidase"/>
</dbReference>
<proteinExistence type="inferred from homology"/>
<sequence length="469" mass="48527">MAQLHDLSALDLRDELRSGAVGPVEVSQHFLARIAEHDDGLGAFTTVTPERASERAQHLESHRPADDEYPLLWGMPLADKDLNDRAGVPTGHGSRLGGGIPAQSEQLVHDLDAAGVVSLGKTASPEFGLYGYTESAVAPPTRHPEASHLGVGGSSGGAAAAVAARLLPFAPGSDGGGSVRIPAAATGLVGIKPTRILIPADAAAGPSFTGVVSGPIAHSVADAALLFDGMMAAAGPDRERFGRAAASVQGPLRIAVVTASPWDDSHGVAIDPAGLEALADATKALQQAGHVVLNAGESKMIRYPRLDYPGIFTMAWQRSAAAIPAHTEHELNLLMPVTRELVLRGRAITPEQAAQNDTDLATYGAALREAFSEVDIVLTPALAQSPRPIGAYSDDADVNFAQQVAYSPFTSAINVAGLPAISLPAGRYEVDFSEVPLPMGVQLVGRFGDDATLVSVAAQLERVLALPLG</sequence>
<protein>
    <submittedName>
        <fullName evidence="3">Amidase</fullName>
        <ecNumber evidence="3">3.5.1.4</ecNumber>
    </submittedName>
</protein>
<dbReference type="InterPro" id="IPR023631">
    <property type="entry name" value="Amidase_dom"/>
</dbReference>
<evidence type="ECO:0000259" key="2">
    <source>
        <dbReference type="Pfam" id="PF01425"/>
    </source>
</evidence>
<feature type="domain" description="Amidase" evidence="2">
    <location>
        <begin position="26"/>
        <end position="453"/>
    </location>
</feature>
<dbReference type="PANTHER" id="PTHR11895">
    <property type="entry name" value="TRANSAMIDASE"/>
    <property type="match status" value="1"/>
</dbReference>
<evidence type="ECO:0000313" key="3">
    <source>
        <dbReference type="EMBL" id="NIH54961.1"/>
    </source>
</evidence>
<dbReference type="EC" id="3.5.1.4" evidence="3"/>
<reference evidence="3 4" key="1">
    <citation type="submission" date="2020-02" db="EMBL/GenBank/DDBJ databases">
        <title>Sequencing the genomes of 1000 actinobacteria strains.</title>
        <authorList>
            <person name="Klenk H.-P."/>
        </authorList>
    </citation>
    <scope>NUCLEOTIDE SEQUENCE [LARGE SCALE GENOMIC DNA]</scope>
    <source>
        <strain evidence="3 4">DSM 27960</strain>
    </source>
</reference>
<dbReference type="SUPFAM" id="SSF75304">
    <property type="entry name" value="Amidase signature (AS) enzymes"/>
    <property type="match status" value="1"/>
</dbReference>
<name>A0A7X5R3J2_9MICO</name>
<dbReference type="InterPro" id="IPR036928">
    <property type="entry name" value="AS_sf"/>
</dbReference>